<dbReference type="AlphaFoldDB" id="A0A8T0IUN3"/>
<protein>
    <submittedName>
        <fullName evidence="2">Uncharacterized protein</fullName>
    </submittedName>
</protein>
<dbReference type="Proteomes" id="UP000822688">
    <property type="component" value="Chromosome 2"/>
</dbReference>
<organism evidence="2 3">
    <name type="scientific">Ceratodon purpureus</name>
    <name type="common">Fire moss</name>
    <name type="synonym">Dicranum purpureum</name>
    <dbReference type="NCBI Taxonomy" id="3225"/>
    <lineage>
        <taxon>Eukaryota</taxon>
        <taxon>Viridiplantae</taxon>
        <taxon>Streptophyta</taxon>
        <taxon>Embryophyta</taxon>
        <taxon>Bryophyta</taxon>
        <taxon>Bryophytina</taxon>
        <taxon>Bryopsida</taxon>
        <taxon>Dicranidae</taxon>
        <taxon>Pseudoditrichales</taxon>
        <taxon>Ditrichaceae</taxon>
        <taxon>Ceratodon</taxon>
    </lineage>
</organism>
<proteinExistence type="predicted"/>
<evidence type="ECO:0000313" key="2">
    <source>
        <dbReference type="EMBL" id="KAG0586842.1"/>
    </source>
</evidence>
<sequence length="103" mass="10194">MMAATSATSVSKQLLAITLLVLLGVTTVVAADAAAEADVAAEASGVHRRLLQYAVCADGKFPNGCNEGDSCYDGQSCSDSSTCCTQCSSSGICCGSLGGTACT</sequence>
<comment type="caution">
    <text evidence="2">The sequence shown here is derived from an EMBL/GenBank/DDBJ whole genome shotgun (WGS) entry which is preliminary data.</text>
</comment>
<evidence type="ECO:0000256" key="1">
    <source>
        <dbReference type="SAM" id="SignalP"/>
    </source>
</evidence>
<feature type="chain" id="PRO_5035765637" evidence="1">
    <location>
        <begin position="31"/>
        <end position="103"/>
    </location>
</feature>
<accession>A0A8T0IUN3</accession>
<name>A0A8T0IUN3_CERPU</name>
<dbReference type="EMBL" id="CM026422">
    <property type="protein sequence ID" value="KAG0586842.1"/>
    <property type="molecule type" value="Genomic_DNA"/>
</dbReference>
<keyword evidence="3" id="KW-1185">Reference proteome</keyword>
<evidence type="ECO:0000313" key="3">
    <source>
        <dbReference type="Proteomes" id="UP000822688"/>
    </source>
</evidence>
<reference evidence="2" key="1">
    <citation type="submission" date="2020-06" db="EMBL/GenBank/DDBJ databases">
        <title>WGS assembly of Ceratodon purpureus strain R40.</title>
        <authorList>
            <person name="Carey S.B."/>
            <person name="Jenkins J."/>
            <person name="Shu S."/>
            <person name="Lovell J.T."/>
            <person name="Sreedasyam A."/>
            <person name="Maumus F."/>
            <person name="Tiley G.P."/>
            <person name="Fernandez-Pozo N."/>
            <person name="Barry K."/>
            <person name="Chen C."/>
            <person name="Wang M."/>
            <person name="Lipzen A."/>
            <person name="Daum C."/>
            <person name="Saski C.A."/>
            <person name="Payton A.C."/>
            <person name="Mcbreen J.C."/>
            <person name="Conrad R.E."/>
            <person name="Kollar L.M."/>
            <person name="Olsson S."/>
            <person name="Huttunen S."/>
            <person name="Landis J.B."/>
            <person name="Wickett N.J."/>
            <person name="Johnson M.G."/>
            <person name="Rensing S.A."/>
            <person name="Grimwood J."/>
            <person name="Schmutz J."/>
            <person name="Mcdaniel S.F."/>
        </authorList>
    </citation>
    <scope>NUCLEOTIDE SEQUENCE</scope>
    <source>
        <strain evidence="2">R40</strain>
    </source>
</reference>
<keyword evidence="1" id="KW-0732">Signal</keyword>
<feature type="signal peptide" evidence="1">
    <location>
        <begin position="1"/>
        <end position="30"/>
    </location>
</feature>
<gene>
    <name evidence="2" type="ORF">KC19_2G121600</name>
</gene>